<evidence type="ECO:0000313" key="4">
    <source>
        <dbReference type="Proteomes" id="UP001209540"/>
    </source>
</evidence>
<keyword evidence="4" id="KW-1185">Reference proteome</keyword>
<dbReference type="PROSITE" id="PS00028">
    <property type="entry name" value="ZINC_FINGER_C2H2_1"/>
    <property type="match status" value="1"/>
</dbReference>
<organism evidence="3 4">
    <name type="scientific">Phascolomyces articulosus</name>
    <dbReference type="NCBI Taxonomy" id="60185"/>
    <lineage>
        <taxon>Eukaryota</taxon>
        <taxon>Fungi</taxon>
        <taxon>Fungi incertae sedis</taxon>
        <taxon>Mucoromycota</taxon>
        <taxon>Mucoromycotina</taxon>
        <taxon>Mucoromycetes</taxon>
        <taxon>Mucorales</taxon>
        <taxon>Lichtheimiaceae</taxon>
        <taxon>Phascolomyces</taxon>
    </lineage>
</organism>
<reference evidence="3" key="2">
    <citation type="submission" date="2023-02" db="EMBL/GenBank/DDBJ databases">
        <authorList>
            <consortium name="DOE Joint Genome Institute"/>
            <person name="Mondo S.J."/>
            <person name="Chang Y."/>
            <person name="Wang Y."/>
            <person name="Ahrendt S."/>
            <person name="Andreopoulos W."/>
            <person name="Barry K."/>
            <person name="Beard J."/>
            <person name="Benny G.L."/>
            <person name="Blankenship S."/>
            <person name="Bonito G."/>
            <person name="Cuomo C."/>
            <person name="Desiro A."/>
            <person name="Gervers K.A."/>
            <person name="Hundley H."/>
            <person name="Kuo A."/>
            <person name="LaButti K."/>
            <person name="Lang B.F."/>
            <person name="Lipzen A."/>
            <person name="O'Donnell K."/>
            <person name="Pangilinan J."/>
            <person name="Reynolds N."/>
            <person name="Sandor L."/>
            <person name="Smith M.W."/>
            <person name="Tsang A."/>
            <person name="Grigoriev I.V."/>
            <person name="Stajich J.E."/>
            <person name="Spatafora J.W."/>
        </authorList>
    </citation>
    <scope>NUCLEOTIDE SEQUENCE</scope>
    <source>
        <strain evidence="3">RSA 2281</strain>
    </source>
</reference>
<reference evidence="3" key="1">
    <citation type="journal article" date="2022" name="IScience">
        <title>Evolution of zygomycete secretomes and the origins of terrestrial fungal ecologies.</title>
        <authorList>
            <person name="Chang Y."/>
            <person name="Wang Y."/>
            <person name="Mondo S."/>
            <person name="Ahrendt S."/>
            <person name="Andreopoulos W."/>
            <person name="Barry K."/>
            <person name="Beard J."/>
            <person name="Benny G.L."/>
            <person name="Blankenship S."/>
            <person name="Bonito G."/>
            <person name="Cuomo C."/>
            <person name="Desiro A."/>
            <person name="Gervers K.A."/>
            <person name="Hundley H."/>
            <person name="Kuo A."/>
            <person name="LaButti K."/>
            <person name="Lang B.F."/>
            <person name="Lipzen A."/>
            <person name="O'Donnell K."/>
            <person name="Pangilinan J."/>
            <person name="Reynolds N."/>
            <person name="Sandor L."/>
            <person name="Smith M.E."/>
            <person name="Tsang A."/>
            <person name="Grigoriev I.V."/>
            <person name="Stajich J.E."/>
            <person name="Spatafora J.W."/>
        </authorList>
    </citation>
    <scope>NUCLEOTIDE SEQUENCE</scope>
    <source>
        <strain evidence="3">RSA 2281</strain>
    </source>
</reference>
<dbReference type="Proteomes" id="UP001209540">
    <property type="component" value="Unassembled WGS sequence"/>
</dbReference>
<protein>
    <recommendedName>
        <fullName evidence="2">C2H2-type domain-containing protein</fullName>
    </recommendedName>
</protein>
<dbReference type="InterPro" id="IPR013087">
    <property type="entry name" value="Znf_C2H2_type"/>
</dbReference>
<proteinExistence type="predicted"/>
<dbReference type="EMBL" id="JAIXMP010000004">
    <property type="protein sequence ID" value="KAI9274646.1"/>
    <property type="molecule type" value="Genomic_DNA"/>
</dbReference>
<name>A0AAD5KS16_9FUNG</name>
<evidence type="ECO:0000313" key="3">
    <source>
        <dbReference type="EMBL" id="KAI9274646.1"/>
    </source>
</evidence>
<accession>A0AAD5KS16</accession>
<dbReference type="AlphaFoldDB" id="A0AAD5KS16"/>
<feature type="region of interest" description="Disordered" evidence="1">
    <location>
        <begin position="1"/>
        <end position="50"/>
    </location>
</feature>
<evidence type="ECO:0000256" key="1">
    <source>
        <dbReference type="SAM" id="MobiDB-lite"/>
    </source>
</evidence>
<feature type="domain" description="C2H2-type" evidence="2">
    <location>
        <begin position="63"/>
        <end position="86"/>
    </location>
</feature>
<evidence type="ECO:0000259" key="2">
    <source>
        <dbReference type="PROSITE" id="PS00028"/>
    </source>
</evidence>
<comment type="caution">
    <text evidence="3">The sequence shown here is derived from an EMBL/GenBank/DDBJ whole genome shotgun (WGS) entry which is preliminary data.</text>
</comment>
<gene>
    <name evidence="3" type="ORF">BDA99DRAFT_498135</name>
</gene>
<sequence>MVPQSATVKEKTCIKSNQDTISKKRKRQELGSEEEEIQTRSGGVGHHPDNFITKEPKGKRYYCPYQGCKNSVLIRSGLYGHIRKRHYSGFSVLQGTLKYVL</sequence>